<evidence type="ECO:0000256" key="2">
    <source>
        <dbReference type="ARBA" id="ARBA00009127"/>
    </source>
</evidence>
<protein>
    <submittedName>
        <fullName evidence="7">Uncharacterized protein</fullName>
    </submittedName>
</protein>
<feature type="signal peptide" evidence="6">
    <location>
        <begin position="1"/>
        <end position="20"/>
    </location>
</feature>
<evidence type="ECO:0000256" key="5">
    <source>
        <dbReference type="ARBA" id="ARBA00023180"/>
    </source>
</evidence>
<dbReference type="InterPro" id="IPR011044">
    <property type="entry name" value="Quino_amine_DH_bsu"/>
</dbReference>
<evidence type="ECO:0000313" key="7">
    <source>
        <dbReference type="EMBL" id="KAK4874234.1"/>
    </source>
</evidence>
<proteinExistence type="inferred from homology"/>
<dbReference type="FunFam" id="2.120.10.30:FF:000045">
    <property type="entry name" value="Blast:Protein yellow"/>
    <property type="match status" value="1"/>
</dbReference>
<dbReference type="SUPFAM" id="SSF50969">
    <property type="entry name" value="YVTN repeat-like/Quinoprotein amine dehydrogenase"/>
    <property type="match status" value="1"/>
</dbReference>
<feature type="chain" id="PRO_5043041458" evidence="6">
    <location>
        <begin position="21"/>
        <end position="436"/>
    </location>
</feature>
<evidence type="ECO:0000256" key="1">
    <source>
        <dbReference type="ARBA" id="ARBA00004613"/>
    </source>
</evidence>
<keyword evidence="8" id="KW-1185">Reference proteome</keyword>
<evidence type="ECO:0000256" key="6">
    <source>
        <dbReference type="SAM" id="SignalP"/>
    </source>
</evidence>
<dbReference type="InterPro" id="IPR011042">
    <property type="entry name" value="6-blade_b-propeller_TolB-like"/>
</dbReference>
<dbReference type="Pfam" id="PF03022">
    <property type="entry name" value="MRJP"/>
    <property type="match status" value="1"/>
</dbReference>
<dbReference type="Gene3D" id="2.120.10.30">
    <property type="entry name" value="TolB, C-terminal domain"/>
    <property type="match status" value="1"/>
</dbReference>
<comment type="caution">
    <text evidence="7">The sequence shown here is derived from an EMBL/GenBank/DDBJ whole genome shotgun (WGS) entry which is preliminary data.</text>
</comment>
<comment type="similarity">
    <text evidence="2">Belongs to the major royal jelly protein family.</text>
</comment>
<reference evidence="8" key="1">
    <citation type="submission" date="2023-01" db="EMBL/GenBank/DDBJ databases">
        <title>Key to firefly adult light organ development and bioluminescence: homeobox transcription factors regulate luciferase expression and transportation to peroxisome.</title>
        <authorList>
            <person name="Fu X."/>
        </authorList>
    </citation>
    <scope>NUCLEOTIDE SEQUENCE [LARGE SCALE GENOMIC DNA]</scope>
</reference>
<dbReference type="PANTHER" id="PTHR10009">
    <property type="entry name" value="PROTEIN YELLOW-RELATED"/>
    <property type="match status" value="1"/>
</dbReference>
<organism evidence="7 8">
    <name type="scientific">Aquatica leii</name>
    <dbReference type="NCBI Taxonomy" id="1421715"/>
    <lineage>
        <taxon>Eukaryota</taxon>
        <taxon>Metazoa</taxon>
        <taxon>Ecdysozoa</taxon>
        <taxon>Arthropoda</taxon>
        <taxon>Hexapoda</taxon>
        <taxon>Insecta</taxon>
        <taxon>Pterygota</taxon>
        <taxon>Neoptera</taxon>
        <taxon>Endopterygota</taxon>
        <taxon>Coleoptera</taxon>
        <taxon>Polyphaga</taxon>
        <taxon>Elateriformia</taxon>
        <taxon>Elateroidea</taxon>
        <taxon>Lampyridae</taxon>
        <taxon>Luciolinae</taxon>
        <taxon>Aquatica</taxon>
    </lineage>
</organism>
<dbReference type="GO" id="GO:0005576">
    <property type="term" value="C:extracellular region"/>
    <property type="evidence" value="ECO:0007669"/>
    <property type="project" value="UniProtKB-SubCell"/>
</dbReference>
<evidence type="ECO:0000313" key="8">
    <source>
        <dbReference type="Proteomes" id="UP001353858"/>
    </source>
</evidence>
<keyword evidence="5" id="KW-0325">Glycoprotein</keyword>
<keyword evidence="4 6" id="KW-0732">Signal</keyword>
<dbReference type="AlphaFoldDB" id="A0AAN7PQT9"/>
<sequence>MITFWPVFALCLLTFICCKSKNVPMILKYEWANIDYQFLTPDDRVSAISSGEFVPGNARPIDVDVYYDEYKNQKIFITTPRFTKGIPASLGVITNNALATPVLTPYPSWDWYHNPQACKTNRLLSVFRIKIDECGRLWILDTGSISFVQTCPPQILAFNLTNNALIHRYEIPSNQIQSNSLLTLPVVDVRDTNSCLGTFVYVADTRGFGIIVHDVDNKASWRVSDKTMYAVPDFGTMCVAGSQFELMDGIQGMALSPYEQGQDRVLFYHALASNTEQWVWTSKLRNRTAGSNPNYFHLYCGRRKTQSSPMAIDKNNIAYFGLAADTSLNCWNAKNSYEGKNIERIYRNTDTLQYITGLKIITNKCTDEEEIWLINTRVERIVSGPTNSSTTNYRVQKASLNGFTGCSKITQPKSYVEYFKDCRRCYNCVVKDQFSI</sequence>
<dbReference type="Proteomes" id="UP001353858">
    <property type="component" value="Unassembled WGS sequence"/>
</dbReference>
<keyword evidence="3" id="KW-0964">Secreted</keyword>
<dbReference type="InterPro" id="IPR017996">
    <property type="entry name" value="MRJP/yellow-related"/>
</dbReference>
<evidence type="ECO:0000256" key="3">
    <source>
        <dbReference type="ARBA" id="ARBA00022525"/>
    </source>
</evidence>
<accession>A0AAN7PQT9</accession>
<dbReference type="EMBL" id="JARPUR010000006">
    <property type="protein sequence ID" value="KAK4874234.1"/>
    <property type="molecule type" value="Genomic_DNA"/>
</dbReference>
<evidence type="ECO:0000256" key="4">
    <source>
        <dbReference type="ARBA" id="ARBA00022729"/>
    </source>
</evidence>
<name>A0AAN7PQT9_9COLE</name>
<comment type="subcellular location">
    <subcellularLocation>
        <location evidence="1">Secreted</location>
    </subcellularLocation>
</comment>
<dbReference type="PANTHER" id="PTHR10009:SF7">
    <property type="entry name" value="GH10609P-RELATED"/>
    <property type="match status" value="1"/>
</dbReference>
<dbReference type="PRINTS" id="PR01366">
    <property type="entry name" value="ROYALJELLY"/>
</dbReference>
<gene>
    <name evidence="7" type="ORF">RN001_013594</name>
</gene>